<organism evidence="13 14">
    <name type="scientific">Nitratireductor aquimarinus</name>
    <dbReference type="NCBI Taxonomy" id="889300"/>
    <lineage>
        <taxon>Bacteria</taxon>
        <taxon>Pseudomonadati</taxon>
        <taxon>Pseudomonadota</taxon>
        <taxon>Alphaproteobacteria</taxon>
        <taxon>Hyphomicrobiales</taxon>
        <taxon>Phyllobacteriaceae</taxon>
        <taxon>Nitratireductor</taxon>
    </lineage>
</organism>
<evidence type="ECO:0000256" key="6">
    <source>
        <dbReference type="ARBA" id="ARBA00022692"/>
    </source>
</evidence>
<keyword evidence="4 9" id="KW-1003">Cell membrane</keyword>
<dbReference type="Pfam" id="PF26002">
    <property type="entry name" value="Beta-barrel_AprE"/>
    <property type="match status" value="1"/>
</dbReference>
<feature type="domain" description="AprE-like long alpha-helical hairpin" evidence="11">
    <location>
        <begin position="91"/>
        <end position="284"/>
    </location>
</feature>
<keyword evidence="8 9" id="KW-0472">Membrane</keyword>
<evidence type="ECO:0000256" key="7">
    <source>
        <dbReference type="ARBA" id="ARBA00022989"/>
    </source>
</evidence>
<keyword evidence="7 9" id="KW-1133">Transmembrane helix</keyword>
<evidence type="ECO:0000256" key="2">
    <source>
        <dbReference type="ARBA" id="ARBA00009477"/>
    </source>
</evidence>
<dbReference type="InterPro" id="IPR058982">
    <property type="entry name" value="Beta-barrel_AprE"/>
</dbReference>
<dbReference type="NCBIfam" id="TIGR01843">
    <property type="entry name" value="type_I_hlyD"/>
    <property type="match status" value="1"/>
</dbReference>
<protein>
    <recommendedName>
        <fullName evidence="9">Membrane fusion protein (MFP) family protein</fullName>
    </recommendedName>
</protein>
<evidence type="ECO:0000256" key="1">
    <source>
        <dbReference type="ARBA" id="ARBA00004377"/>
    </source>
</evidence>
<sequence>MSATDELDRTSPTLRVTALFTSTVFLIILAASCILRVEITARGTARIVPVDRVQIVQAEYPGAVKEIRVRNGAKVTKGDLLIKLDATAVLAERMTLIEEETRLGLEDARLAAFLAGITAIRVGGLPLPPDVTEDFKIDTVDETGMEEQERLLSADLKDFADTLRRADARIEANSRESDVIQGRIAQTEAALDIQNERLQAVEKLLKRGAVSRSNYLDVRKLFDSLENDRIIAERQAEQKQAEAGVLQAEWQGLFSSRSSAALKRRDEIALRLAVLRQKQRALKERIAAATLTAPVSGTVEQLQITTIGGVVQAGQELLRIVPSDSAIELEALFSNEDSGFLEVGQKVRVRLDAYPAERFGAATAEITDIAADSIETGSSGRWGFVVRMKPEAAFLQSPSGQLALRPGMTASVDAITGKRRLISYFIAPITAQFSRSLGER</sequence>
<reference evidence="13 14" key="1">
    <citation type="submission" date="2023-10" db="EMBL/GenBank/DDBJ databases">
        <authorList>
            <person name="Venkata Ramana C."/>
            <person name="Sasikala C."/>
            <person name="Dhurka M."/>
        </authorList>
    </citation>
    <scope>NUCLEOTIDE SEQUENCE [LARGE SCALE GENOMIC DNA]</scope>
    <source>
        <strain evidence="13 14">KCTC 32151</strain>
    </source>
</reference>
<dbReference type="Pfam" id="PF25994">
    <property type="entry name" value="HH_AprE"/>
    <property type="match status" value="1"/>
</dbReference>
<evidence type="ECO:0000256" key="4">
    <source>
        <dbReference type="ARBA" id="ARBA00022475"/>
    </source>
</evidence>
<comment type="subcellular location">
    <subcellularLocation>
        <location evidence="1 9">Cell inner membrane</location>
        <topology evidence="1 9">Single-pass membrane protein</topology>
    </subcellularLocation>
</comment>
<dbReference type="RefSeq" id="WP_317561323.1">
    <property type="nucleotide sequence ID" value="NZ_JAWLIP010000004.1"/>
</dbReference>
<keyword evidence="3 9" id="KW-0813">Transport</keyword>
<keyword evidence="5 9" id="KW-0997">Cell inner membrane</keyword>
<keyword evidence="6 9" id="KW-0812">Transmembrane</keyword>
<proteinExistence type="inferred from homology"/>
<gene>
    <name evidence="13" type="ORF">R2G56_11110</name>
</gene>
<evidence type="ECO:0000256" key="8">
    <source>
        <dbReference type="ARBA" id="ARBA00023136"/>
    </source>
</evidence>
<dbReference type="Gene3D" id="2.40.50.100">
    <property type="match status" value="1"/>
</dbReference>
<evidence type="ECO:0000256" key="3">
    <source>
        <dbReference type="ARBA" id="ARBA00022448"/>
    </source>
</evidence>
<accession>A0ABU4AKU4</accession>
<evidence type="ECO:0000313" key="14">
    <source>
        <dbReference type="Proteomes" id="UP001185659"/>
    </source>
</evidence>
<evidence type="ECO:0000259" key="12">
    <source>
        <dbReference type="Pfam" id="PF26002"/>
    </source>
</evidence>
<feature type="domain" description="AprE-like beta-barrel" evidence="12">
    <location>
        <begin position="329"/>
        <end position="417"/>
    </location>
</feature>
<dbReference type="InterPro" id="IPR058781">
    <property type="entry name" value="HH_AprE-like"/>
</dbReference>
<comment type="caution">
    <text evidence="13">The sequence shown here is derived from an EMBL/GenBank/DDBJ whole genome shotgun (WGS) entry which is preliminary data.</text>
</comment>
<feature type="transmembrane region" description="Helical" evidence="9">
    <location>
        <begin position="16"/>
        <end position="37"/>
    </location>
</feature>
<name>A0ABU4AKU4_9HYPH</name>
<dbReference type="InterPro" id="IPR050739">
    <property type="entry name" value="MFP"/>
</dbReference>
<keyword evidence="10" id="KW-0175">Coiled coil</keyword>
<dbReference type="EMBL" id="JAWLIP010000004">
    <property type="protein sequence ID" value="MDV6226835.1"/>
    <property type="molecule type" value="Genomic_DNA"/>
</dbReference>
<evidence type="ECO:0000256" key="10">
    <source>
        <dbReference type="SAM" id="Coils"/>
    </source>
</evidence>
<dbReference type="Proteomes" id="UP001185659">
    <property type="component" value="Unassembled WGS sequence"/>
</dbReference>
<dbReference type="InterPro" id="IPR010129">
    <property type="entry name" value="T1SS_HlyD"/>
</dbReference>
<dbReference type="Gene3D" id="2.40.30.170">
    <property type="match status" value="1"/>
</dbReference>
<dbReference type="PANTHER" id="PTHR30386:SF26">
    <property type="entry name" value="TRANSPORT PROTEIN COMB"/>
    <property type="match status" value="1"/>
</dbReference>
<comment type="similarity">
    <text evidence="2 9">Belongs to the membrane fusion protein (MFP) (TC 8.A.1) family.</text>
</comment>
<evidence type="ECO:0000256" key="9">
    <source>
        <dbReference type="RuleBase" id="RU365093"/>
    </source>
</evidence>
<keyword evidence="14" id="KW-1185">Reference proteome</keyword>
<dbReference type="PANTHER" id="PTHR30386">
    <property type="entry name" value="MEMBRANE FUSION SUBUNIT OF EMRAB-TOLC MULTIDRUG EFFLUX PUMP"/>
    <property type="match status" value="1"/>
</dbReference>
<evidence type="ECO:0000259" key="11">
    <source>
        <dbReference type="Pfam" id="PF25994"/>
    </source>
</evidence>
<evidence type="ECO:0000256" key="5">
    <source>
        <dbReference type="ARBA" id="ARBA00022519"/>
    </source>
</evidence>
<dbReference type="PRINTS" id="PR01490">
    <property type="entry name" value="RTXTOXIND"/>
</dbReference>
<feature type="coiled-coil region" evidence="10">
    <location>
        <begin position="184"/>
        <end position="242"/>
    </location>
</feature>
<evidence type="ECO:0000313" key="13">
    <source>
        <dbReference type="EMBL" id="MDV6226835.1"/>
    </source>
</evidence>